<dbReference type="AlphaFoldDB" id="A0A812I8U3"/>
<feature type="chain" id="PRO_5032827772" evidence="4">
    <location>
        <begin position="20"/>
        <end position="499"/>
    </location>
</feature>
<feature type="signal peptide" evidence="4">
    <location>
        <begin position="1"/>
        <end position="19"/>
    </location>
</feature>
<dbReference type="OrthoDB" id="448455at2759"/>
<feature type="repeat" description="ANK" evidence="3">
    <location>
        <begin position="189"/>
        <end position="221"/>
    </location>
</feature>
<dbReference type="InterPro" id="IPR002110">
    <property type="entry name" value="Ankyrin_rpt"/>
</dbReference>
<dbReference type="SUPFAM" id="SSF54236">
    <property type="entry name" value="Ubiquitin-like"/>
    <property type="match status" value="1"/>
</dbReference>
<feature type="repeat" description="ANK" evidence="3">
    <location>
        <begin position="432"/>
        <end position="464"/>
    </location>
</feature>
<dbReference type="PROSITE" id="PS50088">
    <property type="entry name" value="ANK_REPEAT"/>
    <property type="match status" value="6"/>
</dbReference>
<comment type="caution">
    <text evidence="6">The sequence shown here is derived from an EMBL/GenBank/DDBJ whole genome shotgun (WGS) entry which is preliminary data.</text>
</comment>
<dbReference type="InterPro" id="IPR029071">
    <property type="entry name" value="Ubiquitin-like_domsf"/>
</dbReference>
<dbReference type="Gene3D" id="1.25.40.20">
    <property type="entry name" value="Ankyrin repeat-containing domain"/>
    <property type="match status" value="4"/>
</dbReference>
<sequence length="499" mass="53505">MAVLRVVMMTSGLEVLVLSAQELEDMAAFGNGLGRVLKQHLETLMGLPRFRQRLLLNGQLLSDDTPLDLLDLPVVLHLVLLSLCAPGIQELQSFSAAISQDDEVSVDSFLQQPMDPDVEVEGGLPCLSLAAKNGSLRSAKLLLEAKADMGKPGGRSRRTPLHWACARDRVEVARWLLQSGADLHTTEANGDLPFHLACARGHVQVARMCILDRVDVNAVGSNGLAPLHVACRLGHAEVARLLCDAGADTNNVSANLHYTTPLIAACRRGYLDIVRLLVQHRANVDMPSEKNNMALLCACANERLDVARFLLEAGADGVGALRLACSAGSTHIVQLLMGLGVCRLDCDASSRVPLHLDGTRSHIKTVRLLLSMACLEGRADTVRFLLRHGTSPDHVADHCATPLLIACLKGHADIVQVLVDNGMSINHAFTPHQTTPLHIACQHGHLEVVKQLVQGRAQVDAQANGHTPLDIANASGHGGIAALLTEGGPKRRRRTKGPP</sequence>
<feature type="repeat" description="ANK" evidence="3">
    <location>
        <begin position="156"/>
        <end position="188"/>
    </location>
</feature>
<accession>A0A812I8U3</accession>
<name>A0A812I8U3_9DINO</name>
<protein>
    <submittedName>
        <fullName evidence="6">ANK3 protein</fullName>
    </submittedName>
</protein>
<dbReference type="Proteomes" id="UP000604046">
    <property type="component" value="Unassembled WGS sequence"/>
</dbReference>
<feature type="repeat" description="ANK" evidence="3">
    <location>
        <begin position="257"/>
        <end position="289"/>
    </location>
</feature>
<reference evidence="6" key="1">
    <citation type="submission" date="2021-02" db="EMBL/GenBank/DDBJ databases">
        <authorList>
            <person name="Dougan E. K."/>
            <person name="Rhodes N."/>
            <person name="Thang M."/>
            <person name="Chan C."/>
        </authorList>
    </citation>
    <scope>NUCLEOTIDE SEQUENCE</scope>
</reference>
<feature type="repeat" description="ANK" evidence="3">
    <location>
        <begin position="222"/>
        <end position="254"/>
    </location>
</feature>
<evidence type="ECO:0000313" key="7">
    <source>
        <dbReference type="Proteomes" id="UP000604046"/>
    </source>
</evidence>
<keyword evidence="2 3" id="KW-0040">ANK repeat</keyword>
<dbReference type="Pfam" id="PF00023">
    <property type="entry name" value="Ank"/>
    <property type="match status" value="1"/>
</dbReference>
<dbReference type="SMART" id="SM00248">
    <property type="entry name" value="ANK"/>
    <property type="match status" value="11"/>
</dbReference>
<dbReference type="Pfam" id="PF13637">
    <property type="entry name" value="Ank_4"/>
    <property type="match status" value="1"/>
</dbReference>
<feature type="domain" description="Ubiquitin-like" evidence="5">
    <location>
        <begin position="37"/>
        <end position="72"/>
    </location>
</feature>
<dbReference type="PANTHER" id="PTHR24161">
    <property type="entry name" value="ANK_REP_REGION DOMAIN-CONTAINING PROTEIN-RELATED"/>
    <property type="match status" value="1"/>
</dbReference>
<keyword evidence="7" id="KW-1185">Reference proteome</keyword>
<feature type="repeat" description="ANK" evidence="3">
    <location>
        <begin position="398"/>
        <end position="426"/>
    </location>
</feature>
<gene>
    <name evidence="6" type="primary">ANK3</name>
    <name evidence="6" type="ORF">SNAT2548_LOCUS3513</name>
</gene>
<evidence type="ECO:0000256" key="3">
    <source>
        <dbReference type="PROSITE-ProRule" id="PRU00023"/>
    </source>
</evidence>
<dbReference type="PROSITE" id="PS50053">
    <property type="entry name" value="UBIQUITIN_2"/>
    <property type="match status" value="1"/>
</dbReference>
<dbReference type="Pfam" id="PF12796">
    <property type="entry name" value="Ank_2"/>
    <property type="match status" value="2"/>
</dbReference>
<evidence type="ECO:0000256" key="2">
    <source>
        <dbReference type="ARBA" id="ARBA00023043"/>
    </source>
</evidence>
<dbReference type="SUPFAM" id="SSF48403">
    <property type="entry name" value="Ankyrin repeat"/>
    <property type="match status" value="1"/>
</dbReference>
<evidence type="ECO:0000259" key="5">
    <source>
        <dbReference type="PROSITE" id="PS50053"/>
    </source>
</evidence>
<dbReference type="PANTHER" id="PTHR24161:SF85">
    <property type="entry name" value="PALMITOYLTRANSFERASE HIP14"/>
    <property type="match status" value="1"/>
</dbReference>
<evidence type="ECO:0000313" key="6">
    <source>
        <dbReference type="EMBL" id="CAE7029267.1"/>
    </source>
</evidence>
<dbReference type="PROSITE" id="PS50297">
    <property type="entry name" value="ANK_REP_REGION"/>
    <property type="match status" value="5"/>
</dbReference>
<dbReference type="EMBL" id="CAJNDS010000213">
    <property type="protein sequence ID" value="CAE7029267.1"/>
    <property type="molecule type" value="Genomic_DNA"/>
</dbReference>
<organism evidence="6 7">
    <name type="scientific">Symbiodinium natans</name>
    <dbReference type="NCBI Taxonomy" id="878477"/>
    <lineage>
        <taxon>Eukaryota</taxon>
        <taxon>Sar</taxon>
        <taxon>Alveolata</taxon>
        <taxon>Dinophyceae</taxon>
        <taxon>Suessiales</taxon>
        <taxon>Symbiodiniaceae</taxon>
        <taxon>Symbiodinium</taxon>
    </lineage>
</organism>
<evidence type="ECO:0000256" key="4">
    <source>
        <dbReference type="SAM" id="SignalP"/>
    </source>
</evidence>
<keyword evidence="4" id="KW-0732">Signal</keyword>
<keyword evidence="1" id="KW-0677">Repeat</keyword>
<proteinExistence type="predicted"/>
<evidence type="ECO:0000256" key="1">
    <source>
        <dbReference type="ARBA" id="ARBA00022737"/>
    </source>
</evidence>
<dbReference type="InterPro" id="IPR000626">
    <property type="entry name" value="Ubiquitin-like_dom"/>
</dbReference>
<dbReference type="InterPro" id="IPR036770">
    <property type="entry name" value="Ankyrin_rpt-contain_sf"/>
</dbReference>